<feature type="region of interest" description="Disordered" evidence="1">
    <location>
        <begin position="1"/>
        <end position="20"/>
    </location>
</feature>
<reference evidence="2 3" key="1">
    <citation type="submission" date="2019-02" db="EMBL/GenBank/DDBJ databases">
        <title>Deep-cultivation of Planctomycetes and their phenomic and genomic characterization uncovers novel biology.</title>
        <authorList>
            <person name="Wiegand S."/>
            <person name="Jogler M."/>
            <person name="Boedeker C."/>
            <person name="Pinto D."/>
            <person name="Vollmers J."/>
            <person name="Rivas-Marin E."/>
            <person name="Kohn T."/>
            <person name="Peeters S.H."/>
            <person name="Heuer A."/>
            <person name="Rast P."/>
            <person name="Oberbeckmann S."/>
            <person name="Bunk B."/>
            <person name="Jeske O."/>
            <person name="Meyerdierks A."/>
            <person name="Storesund J.E."/>
            <person name="Kallscheuer N."/>
            <person name="Luecker S."/>
            <person name="Lage O.M."/>
            <person name="Pohl T."/>
            <person name="Merkel B.J."/>
            <person name="Hornburger P."/>
            <person name="Mueller R.-W."/>
            <person name="Bruemmer F."/>
            <person name="Labrenz M."/>
            <person name="Spormann A.M."/>
            <person name="Op den Camp H."/>
            <person name="Overmann J."/>
            <person name="Amann R."/>
            <person name="Jetten M.S.M."/>
            <person name="Mascher T."/>
            <person name="Medema M.H."/>
            <person name="Devos D.P."/>
            <person name="Kaster A.-K."/>
            <person name="Ovreas L."/>
            <person name="Rohde M."/>
            <person name="Galperin M.Y."/>
            <person name="Jogler C."/>
        </authorList>
    </citation>
    <scope>NUCLEOTIDE SEQUENCE [LARGE SCALE GENOMIC DNA]</scope>
    <source>
        <strain evidence="2 3">FF011L</strain>
    </source>
</reference>
<accession>A0A517MG85</accession>
<evidence type="ECO:0000313" key="2">
    <source>
        <dbReference type="EMBL" id="QDS93892.1"/>
    </source>
</evidence>
<sequence>MNRERDEIRESSYREGARESLKDDLREDRLCSPSSFNFVRAIDGETIMDEVSLLGSLGLLPASKTEPTFHDCLRGHLR</sequence>
<gene>
    <name evidence="2" type="ORF">FF011L_26680</name>
</gene>
<dbReference type="EMBL" id="CP036262">
    <property type="protein sequence ID" value="QDS93892.1"/>
    <property type="molecule type" value="Genomic_DNA"/>
</dbReference>
<dbReference type="AlphaFoldDB" id="A0A517MG85"/>
<evidence type="ECO:0000256" key="1">
    <source>
        <dbReference type="SAM" id="MobiDB-lite"/>
    </source>
</evidence>
<proteinExistence type="predicted"/>
<organism evidence="2 3">
    <name type="scientific">Roseimaritima multifibrata</name>
    <dbReference type="NCBI Taxonomy" id="1930274"/>
    <lineage>
        <taxon>Bacteria</taxon>
        <taxon>Pseudomonadati</taxon>
        <taxon>Planctomycetota</taxon>
        <taxon>Planctomycetia</taxon>
        <taxon>Pirellulales</taxon>
        <taxon>Pirellulaceae</taxon>
        <taxon>Roseimaritima</taxon>
    </lineage>
</organism>
<keyword evidence="3" id="KW-1185">Reference proteome</keyword>
<name>A0A517MG85_9BACT</name>
<protein>
    <submittedName>
        <fullName evidence="2">Uncharacterized protein</fullName>
    </submittedName>
</protein>
<dbReference type="KEGG" id="rml:FF011L_26680"/>
<dbReference type="Proteomes" id="UP000320672">
    <property type="component" value="Chromosome"/>
</dbReference>
<evidence type="ECO:0000313" key="3">
    <source>
        <dbReference type="Proteomes" id="UP000320672"/>
    </source>
</evidence>